<dbReference type="Proteomes" id="UP000559256">
    <property type="component" value="Unassembled WGS sequence"/>
</dbReference>
<accession>A0A8H5CYN2</accession>
<dbReference type="AlphaFoldDB" id="A0A8H5CYN2"/>
<keyword evidence="2" id="KW-1185">Reference proteome</keyword>
<protein>
    <submittedName>
        <fullName evidence="1">Uncharacterized protein</fullName>
    </submittedName>
</protein>
<sequence length="59" mass="6728">MDYAKVTTCMSFSIRTRDWRIDGRLAESPKFIRSGSGTFNFLDGTASAGVRRRRIAYFS</sequence>
<name>A0A8H5CYN2_9AGAR</name>
<dbReference type="EMBL" id="JAACJM010000074">
    <property type="protein sequence ID" value="KAF5350372.1"/>
    <property type="molecule type" value="Genomic_DNA"/>
</dbReference>
<organism evidence="1 2">
    <name type="scientific">Tetrapyrgos nigripes</name>
    <dbReference type="NCBI Taxonomy" id="182062"/>
    <lineage>
        <taxon>Eukaryota</taxon>
        <taxon>Fungi</taxon>
        <taxon>Dikarya</taxon>
        <taxon>Basidiomycota</taxon>
        <taxon>Agaricomycotina</taxon>
        <taxon>Agaricomycetes</taxon>
        <taxon>Agaricomycetidae</taxon>
        <taxon>Agaricales</taxon>
        <taxon>Marasmiineae</taxon>
        <taxon>Marasmiaceae</taxon>
        <taxon>Tetrapyrgos</taxon>
    </lineage>
</organism>
<evidence type="ECO:0000313" key="2">
    <source>
        <dbReference type="Proteomes" id="UP000559256"/>
    </source>
</evidence>
<evidence type="ECO:0000313" key="1">
    <source>
        <dbReference type="EMBL" id="KAF5350372.1"/>
    </source>
</evidence>
<comment type="caution">
    <text evidence="1">The sequence shown here is derived from an EMBL/GenBank/DDBJ whole genome shotgun (WGS) entry which is preliminary data.</text>
</comment>
<gene>
    <name evidence="1" type="ORF">D9758_012474</name>
</gene>
<proteinExistence type="predicted"/>
<reference evidence="1 2" key="1">
    <citation type="journal article" date="2020" name="ISME J.">
        <title>Uncovering the hidden diversity of litter-decomposition mechanisms in mushroom-forming fungi.</title>
        <authorList>
            <person name="Floudas D."/>
            <person name="Bentzer J."/>
            <person name="Ahren D."/>
            <person name="Johansson T."/>
            <person name="Persson P."/>
            <person name="Tunlid A."/>
        </authorList>
    </citation>
    <scope>NUCLEOTIDE SEQUENCE [LARGE SCALE GENOMIC DNA]</scope>
    <source>
        <strain evidence="1 2">CBS 291.85</strain>
    </source>
</reference>